<sequence>MKNIFCTLLISILLFSCVEEKLPEVINPRFSVAFIQEINEEGVTFGANIFDFGKKEILEYGFFYGQQSSDLVDIGEKISTTGQPDTFFELTATYALTKGREYHVIAFIKTAESMVVTQPQSFISQGSTGFIFERLDFSDKIYFNDTIRVYGENLSPKIESYKAKINGTESIVSAVEKEYFEIIIPDNLNPQLDNTSVFDFEIAGKNLSLELPFKLREPEFEINSERLINLSEPIVIRGKYLRSNPSEIKIANNLSSSFNISGTYTDSTIVFEPFAVFPTNKPSIIVQIRGKEYVVENNFKLLPKLFEENQVINSSFANKVKIKGENFNPYNIGLNVIQVDNDNIITNIYSVKEDEIEVIFLTEKPLTNTSFDLSILSHGEVSETKVKINMRDPRSPIMDLGSSPARKFQSIGNNLYFISNSQVHEIDIFSKIKTTKASIPYKDFPLGLAEIFVESNGKLYFSESIMTDNGNFNYFFEYNPLNNEVNSLPLIPSEALLQKWSFALGDYIYIGGGEYIQGSDNYTIDEHLYRFHVKSRIWEKLPPSTILNSTSLFSFIYSGEIYGLSGNYNDSNYTTLFKFNPNSNQWIEIKKFDALPPISQKSQSTSIGDFVFFGTNQSLYYLDMGNLLIDIYIIQGYDYQSTFHLGTSLGEHYYYPMEINGIVNLIQFNPSL</sequence>
<proteinExistence type="predicted"/>
<dbReference type="InterPro" id="IPR015915">
    <property type="entry name" value="Kelch-typ_b-propeller"/>
</dbReference>
<dbReference type="Gene3D" id="2.120.10.80">
    <property type="entry name" value="Kelch-type beta propeller"/>
    <property type="match status" value="1"/>
</dbReference>
<protein>
    <recommendedName>
        <fullName evidence="3">IPT/TIG domain-containing protein</fullName>
    </recommendedName>
</protein>
<evidence type="ECO:0000313" key="1">
    <source>
        <dbReference type="EMBL" id="GGC50559.1"/>
    </source>
</evidence>
<dbReference type="EMBL" id="BMFD01000015">
    <property type="protein sequence ID" value="GGC50559.1"/>
    <property type="molecule type" value="Genomic_DNA"/>
</dbReference>
<dbReference type="SUPFAM" id="SSF117281">
    <property type="entry name" value="Kelch motif"/>
    <property type="match status" value="1"/>
</dbReference>
<dbReference type="PROSITE" id="PS51257">
    <property type="entry name" value="PROKAR_LIPOPROTEIN"/>
    <property type="match status" value="1"/>
</dbReference>
<gene>
    <name evidence="1" type="ORF">GCM10010993_31330</name>
</gene>
<comment type="caution">
    <text evidence="1">The sequence shown here is derived from an EMBL/GenBank/DDBJ whole genome shotgun (WGS) entry which is preliminary data.</text>
</comment>
<reference evidence="2" key="1">
    <citation type="journal article" date="2019" name="Int. J. Syst. Evol. Microbiol.">
        <title>The Global Catalogue of Microorganisms (GCM) 10K type strain sequencing project: providing services to taxonomists for standard genome sequencing and annotation.</title>
        <authorList>
            <consortium name="The Broad Institute Genomics Platform"/>
            <consortium name="The Broad Institute Genome Sequencing Center for Infectious Disease"/>
            <person name="Wu L."/>
            <person name="Ma J."/>
        </authorList>
    </citation>
    <scope>NUCLEOTIDE SEQUENCE [LARGE SCALE GENOMIC DNA]</scope>
    <source>
        <strain evidence="2">CGMCC 1.12479</strain>
    </source>
</reference>
<accession>A0ABQ1N133</accession>
<keyword evidence="2" id="KW-1185">Reference proteome</keyword>
<evidence type="ECO:0008006" key="3">
    <source>
        <dbReference type="Google" id="ProtNLM"/>
    </source>
</evidence>
<organism evidence="1 2">
    <name type="scientific">Belliella aquatica</name>
    <dbReference type="NCBI Taxonomy" id="1323734"/>
    <lineage>
        <taxon>Bacteria</taxon>
        <taxon>Pseudomonadati</taxon>
        <taxon>Bacteroidota</taxon>
        <taxon>Cytophagia</taxon>
        <taxon>Cytophagales</taxon>
        <taxon>Cyclobacteriaceae</taxon>
        <taxon>Belliella</taxon>
    </lineage>
</organism>
<name>A0ABQ1N133_9BACT</name>
<evidence type="ECO:0000313" key="2">
    <source>
        <dbReference type="Proteomes" id="UP000635885"/>
    </source>
</evidence>
<dbReference type="Proteomes" id="UP000635885">
    <property type="component" value="Unassembled WGS sequence"/>
</dbReference>